<dbReference type="Proteomes" id="UP000009045">
    <property type="component" value="Plasmid pSmeSM11c"/>
</dbReference>
<dbReference type="InterPro" id="IPR037171">
    <property type="entry name" value="NagB/RpiA_transferase-like"/>
</dbReference>
<evidence type="ECO:0000313" key="4">
    <source>
        <dbReference type="Proteomes" id="UP000009045"/>
    </source>
</evidence>
<keyword evidence="2" id="KW-0812">Transmembrane</keyword>
<keyword evidence="3" id="KW-0614">Plasmid</keyword>
<keyword evidence="2" id="KW-1133">Transmembrane helix</keyword>
<evidence type="ECO:0000256" key="2">
    <source>
        <dbReference type="SAM" id="Phobius"/>
    </source>
</evidence>
<reference evidence="3 4" key="1">
    <citation type="journal article" date="2011" name="J. Biotechnol.">
        <title>The complete genome sequence of the dominant Sinorhizobium meliloti field isolate SM11 extends the S. meliloti pan-genome.</title>
        <authorList>
            <person name="Schneiker-Bekel S."/>
            <person name="Wibberg D."/>
            <person name="Bekel T."/>
            <person name="Blom J."/>
            <person name="Linke B."/>
            <person name="Neuweger H."/>
            <person name="Stiens M."/>
            <person name="Vorholter F.J."/>
            <person name="Weidner S."/>
            <person name="Goesmann A."/>
            <person name="Puhler A."/>
            <person name="Schluter A."/>
        </authorList>
    </citation>
    <scope>NUCLEOTIDE SEQUENCE [LARGE SCALE GENOMIC DNA]</scope>
    <source>
        <strain evidence="3 4">SM11</strain>
        <plasmid evidence="4">pSmeSM11c</plasmid>
    </source>
</reference>
<keyword evidence="1" id="KW-0808">Transferase</keyword>
<name>F7XFE7_SINMM</name>
<dbReference type="PANTHER" id="PTHR13707">
    <property type="entry name" value="KETOACID-COENZYME A TRANSFERASE"/>
    <property type="match status" value="1"/>
</dbReference>
<keyword evidence="2" id="KW-0472">Membrane</keyword>
<dbReference type="AlphaFoldDB" id="F7XFE7"/>
<accession>F7XFE7</accession>
<protein>
    <submittedName>
        <fullName evidence="3">Uncharacterized protein</fullName>
    </submittedName>
</protein>
<dbReference type="PANTHER" id="PTHR13707:SF60">
    <property type="entry name" value="ACETATE COA-TRANSFERASE SUBUNIT ALPHA"/>
    <property type="match status" value="1"/>
</dbReference>
<dbReference type="KEGG" id="smx:SM11_pC1199"/>
<proteinExistence type="predicted"/>
<dbReference type="GO" id="GO:0008410">
    <property type="term" value="F:CoA-transferase activity"/>
    <property type="evidence" value="ECO:0007669"/>
    <property type="project" value="InterPro"/>
</dbReference>
<feature type="transmembrane region" description="Helical" evidence="2">
    <location>
        <begin position="126"/>
        <end position="147"/>
    </location>
</feature>
<dbReference type="PATRIC" id="fig|707241.3.peg.5130"/>
<dbReference type="SUPFAM" id="SSF100950">
    <property type="entry name" value="NagB/RpiA/CoA transferase-like"/>
    <property type="match status" value="1"/>
</dbReference>
<dbReference type="HOGENOM" id="CLU_1721136_0_0_5"/>
<dbReference type="InterPro" id="IPR004165">
    <property type="entry name" value="CoA_trans_fam_I"/>
</dbReference>
<geneLocation type="plasmid" evidence="3 4">
    <name>pSmeSM11c</name>
</geneLocation>
<evidence type="ECO:0000256" key="1">
    <source>
        <dbReference type="ARBA" id="ARBA00022679"/>
    </source>
</evidence>
<sequence length="152" mass="15795">MAERGSSALIKTGCFVPLPDKRSSISEAISLIGDDASVMLGGFGVSGTPFCLIRELVRRGPRNLTLIQNDANEAGMGVDWLLENGQVAKLVTTHIGRNSTATRMMNDGMIEVEFVPEGIMAERIRVAGAGVMGFISGIGLGAAVAGVSSASK</sequence>
<dbReference type="EMBL" id="CP001831">
    <property type="protein sequence ID" value="AEH82272.1"/>
    <property type="molecule type" value="Genomic_DNA"/>
</dbReference>
<gene>
    <name evidence="3" type="ordered locus">SM11_pC1199</name>
</gene>
<dbReference type="Gene3D" id="3.40.1080.10">
    <property type="entry name" value="Glutaconate Coenzyme A-transferase"/>
    <property type="match status" value="1"/>
</dbReference>
<dbReference type="Pfam" id="PF01144">
    <property type="entry name" value="CoA_trans"/>
    <property type="match status" value="1"/>
</dbReference>
<organism evidence="3 4">
    <name type="scientific">Sinorhizobium meliloti (strain SM11)</name>
    <dbReference type="NCBI Taxonomy" id="707241"/>
    <lineage>
        <taxon>Bacteria</taxon>
        <taxon>Pseudomonadati</taxon>
        <taxon>Pseudomonadota</taxon>
        <taxon>Alphaproteobacteria</taxon>
        <taxon>Hyphomicrobiales</taxon>
        <taxon>Rhizobiaceae</taxon>
        <taxon>Sinorhizobium/Ensifer group</taxon>
        <taxon>Sinorhizobium</taxon>
    </lineage>
</organism>
<evidence type="ECO:0000313" key="3">
    <source>
        <dbReference type="EMBL" id="AEH82272.1"/>
    </source>
</evidence>